<evidence type="ECO:0000256" key="1">
    <source>
        <dbReference type="SAM" id="MobiDB-lite"/>
    </source>
</evidence>
<sequence length="67" mass="6884">TRRCPPPRVGGGQRRVGGLAGAARPRKGNTGAQRSAQAGQNSAVECKGKSRPDRTPESKGSGRETVA</sequence>
<feature type="compositionally biased region" description="Basic and acidic residues" evidence="1">
    <location>
        <begin position="46"/>
        <end position="67"/>
    </location>
</feature>
<comment type="caution">
    <text evidence="2">The sequence shown here is derived from an EMBL/GenBank/DDBJ whole genome shotgun (WGS) entry which is preliminary data.</text>
</comment>
<feature type="compositionally biased region" description="Gly residues" evidence="1">
    <location>
        <begin position="9"/>
        <end position="20"/>
    </location>
</feature>
<feature type="compositionally biased region" description="Polar residues" evidence="1">
    <location>
        <begin position="30"/>
        <end position="43"/>
    </location>
</feature>
<protein>
    <submittedName>
        <fullName evidence="2">Uncharacterized protein</fullName>
    </submittedName>
</protein>
<feature type="non-terminal residue" evidence="2">
    <location>
        <position position="1"/>
    </location>
</feature>
<dbReference type="EMBL" id="BDMD01000047">
    <property type="protein sequence ID" value="GBF09200.1"/>
    <property type="molecule type" value="Genomic_DNA"/>
</dbReference>
<dbReference type="AlphaFoldDB" id="A0A401H9Z4"/>
<name>A0A401H9Z4_AERPX</name>
<proteinExistence type="predicted"/>
<evidence type="ECO:0000313" key="3">
    <source>
        <dbReference type="Proteomes" id="UP000291213"/>
    </source>
</evidence>
<gene>
    <name evidence="2" type="ORF">apy_09250</name>
</gene>
<feature type="region of interest" description="Disordered" evidence="1">
    <location>
        <begin position="1"/>
        <end position="67"/>
    </location>
</feature>
<reference evidence="2 3" key="1">
    <citation type="submission" date="2017-02" db="EMBL/GenBank/DDBJ databases">
        <title>isolation and characterization of a novel temperate virus Aeropyrum globular virus 1 infecting hyperthermophilic archaeon Aeropyrum.</title>
        <authorList>
            <person name="Yumiya M."/>
            <person name="Yoshida T."/>
            <person name="Sako Y."/>
        </authorList>
    </citation>
    <scope>NUCLEOTIDE SEQUENCE [LARGE SCALE GENOMIC DNA]</scope>
    <source>
        <strain evidence="2 3">YK1-12-2013</strain>
    </source>
</reference>
<evidence type="ECO:0000313" key="2">
    <source>
        <dbReference type="EMBL" id="GBF09200.1"/>
    </source>
</evidence>
<accession>A0A401H9Z4</accession>
<organism evidence="2 3">
    <name type="scientific">Aeropyrum pernix</name>
    <dbReference type="NCBI Taxonomy" id="56636"/>
    <lineage>
        <taxon>Archaea</taxon>
        <taxon>Thermoproteota</taxon>
        <taxon>Thermoprotei</taxon>
        <taxon>Desulfurococcales</taxon>
        <taxon>Desulfurococcaceae</taxon>
        <taxon>Aeropyrum</taxon>
    </lineage>
</organism>
<dbReference type="Proteomes" id="UP000291213">
    <property type="component" value="Unassembled WGS sequence"/>
</dbReference>